<evidence type="ECO:0000259" key="13">
    <source>
        <dbReference type="PROSITE" id="PS51746"/>
    </source>
</evidence>
<feature type="compositionally biased region" description="Polar residues" evidence="12">
    <location>
        <begin position="168"/>
        <end position="191"/>
    </location>
</feature>
<feature type="region of interest" description="Disordered" evidence="12">
    <location>
        <begin position="168"/>
        <end position="245"/>
    </location>
</feature>
<feature type="region of interest" description="Disordered" evidence="12">
    <location>
        <begin position="342"/>
        <end position="382"/>
    </location>
</feature>
<evidence type="ECO:0000313" key="15">
    <source>
        <dbReference type="Proteomes" id="UP000579812"/>
    </source>
</evidence>
<accession>A0A7J6BML4</accession>
<evidence type="ECO:0000256" key="8">
    <source>
        <dbReference type="ARBA" id="ARBA00022946"/>
    </source>
</evidence>
<dbReference type="Gene3D" id="3.60.40.10">
    <property type="entry name" value="PPM-type phosphatase domain"/>
    <property type="match status" value="1"/>
</dbReference>
<keyword evidence="7 11" id="KW-0904">Protein phosphatase</keyword>
<evidence type="ECO:0000256" key="9">
    <source>
        <dbReference type="ARBA" id="ARBA00023128"/>
    </source>
</evidence>
<dbReference type="PROSITE" id="PS51746">
    <property type="entry name" value="PPM_2"/>
    <property type="match status" value="1"/>
</dbReference>
<evidence type="ECO:0000256" key="5">
    <source>
        <dbReference type="ARBA" id="ARBA00022723"/>
    </source>
</evidence>
<sequence>MESRPAFLHPPGNNEPKACWESESQHRKGNLSPGTRTRLGENHGIEVQAKEQGERSTSRESAGHVKTLKHNALATAAIPAAEQLPACTAASKIPTMHSATTKQVTAGIASATATTKTALKQPTKTTAPGVEVLSLSSQTGPSGPKLRSPNVSHEKKLQASLKTFPKNMQKTASASHIMGSTDSPQKTLQKTSSASQISSTESLKSFNRTLSHIPRATSSPKLKPPHSASLKVDKTERNRRVTSKERLLSTTSPKDKMIDTLVESNLQLGTKAAMGESPQGREEQEIKSGNEREVEMLSDKIKDAVLQGHSLGGSDVISNSKGCKETSSLSLYHAEKLKEPEDKTDAYVTTQERHAGKSQRLWEKKGREEAESEEKRNTGERKGEAEIKIVKMVIEGKKDTVMNEKNKIPTPKNLKDAVTMTVEGFPVTEMKDAALQADLQPVYVDVEVQANVEVCSRSTDTSPVHNVQPYQLNPETDLNSKAGLQNELNPDSNSDSDCLPNVTLPDPKPTGAKPRFLGPPPYKSPNIQKPLQHICQIEIELHSRSLQALSSVPSQVIISEFDSTCQVLPGVAEKISGDSLKPLDSGRTAGVEGEKEEGGAPQEVVWDEQGMTWEVYGASLDMESLGFAIQNHLQCKIREHERRIGTLRRSICLSEQSPGKDRTGKKKRNVFRSLFAGSKCCSKPRPKEEAENDLLLYPTENKMCCHKSDPYRCATLCQLHDKPAYLQQESHLRIVSMSVSVASLCRLLRCSLSSVGRSASCSVRWNSTRLDADGSGRPATWDSFGIWDNRIEEPILLPPSIRYGTPIPQISLSKVGCASHIGRRRDNEDRFQVSKLTHNVLFFALFDGHGGPQAADFCHKHMEQHIRDCLEVETDLQAVLSKAFLQVDAVLAAELQMYGNASLMMVGTTATVALLRDGIELVVGSVGDSRALLCRKGKVRKLTDDHTPERKDEKHRIRQSGGFVTWNSVGQANVNGRLAMTRSIGDFDLKKSGVIAEPETTRTLLQHAHDSFLVLTTDGINFIMTNQEICDVINQCHDPTEAANVIAEQALQYGSEDNSTIIVVPFGAWGKHQNAKYTYDMSRNFASIGRWS</sequence>
<feature type="region of interest" description="Disordered" evidence="12">
    <location>
        <begin position="579"/>
        <end position="600"/>
    </location>
</feature>
<dbReference type="CDD" id="cd00143">
    <property type="entry name" value="PP2Cc"/>
    <property type="match status" value="1"/>
</dbReference>
<comment type="subcellular location">
    <subcellularLocation>
        <location evidence="2">Mitochondrion matrix</location>
    </subcellularLocation>
</comment>
<dbReference type="Pfam" id="PF15235">
    <property type="entry name" value="GRIN_C"/>
    <property type="match status" value="1"/>
</dbReference>
<dbReference type="InterPro" id="IPR000222">
    <property type="entry name" value="PP2C_BS"/>
</dbReference>
<feature type="compositionally biased region" description="Basic and acidic residues" evidence="12">
    <location>
        <begin position="279"/>
        <end position="292"/>
    </location>
</feature>
<keyword evidence="5" id="KW-0479">Metal-binding</keyword>
<feature type="compositionally biased region" description="Basic and acidic residues" evidence="12">
    <location>
        <begin position="231"/>
        <end position="245"/>
    </location>
</feature>
<dbReference type="Pfam" id="PF00481">
    <property type="entry name" value="PP2C"/>
    <property type="match status" value="1"/>
</dbReference>
<dbReference type="GO" id="GO:0005759">
    <property type="term" value="C:mitochondrial matrix"/>
    <property type="evidence" value="ECO:0007669"/>
    <property type="project" value="UniProtKB-SubCell"/>
</dbReference>
<evidence type="ECO:0000256" key="6">
    <source>
        <dbReference type="ARBA" id="ARBA00022801"/>
    </source>
</evidence>
<evidence type="ECO:0000256" key="2">
    <source>
        <dbReference type="ARBA" id="ARBA00004305"/>
    </source>
</evidence>
<feature type="compositionally biased region" description="Basic and acidic residues" evidence="12">
    <location>
        <begin position="38"/>
        <end position="63"/>
    </location>
</feature>
<dbReference type="InterPro" id="IPR001932">
    <property type="entry name" value="PPM-type_phosphatase-like_dom"/>
</dbReference>
<dbReference type="SMART" id="SM00332">
    <property type="entry name" value="PP2Cc"/>
    <property type="match status" value="1"/>
</dbReference>
<keyword evidence="6 11" id="KW-0378">Hydrolase</keyword>
<dbReference type="InterPro" id="IPR036457">
    <property type="entry name" value="PPM-type-like_dom_sf"/>
</dbReference>
<dbReference type="AlphaFoldDB" id="A0A7J6BML4"/>
<feature type="compositionally biased region" description="Low complexity" evidence="12">
    <location>
        <begin position="192"/>
        <end position="202"/>
    </location>
</feature>
<dbReference type="GO" id="GO:0046872">
    <property type="term" value="F:metal ion binding"/>
    <property type="evidence" value="ECO:0007669"/>
    <property type="project" value="UniProtKB-KW"/>
</dbReference>
<evidence type="ECO:0000256" key="10">
    <source>
        <dbReference type="ARBA" id="ARBA00023211"/>
    </source>
</evidence>
<comment type="cofactor">
    <cofactor evidence="1">
        <name>Mn(2+)</name>
        <dbReference type="ChEBI" id="CHEBI:29035"/>
    </cofactor>
</comment>
<feature type="compositionally biased region" description="Polar residues" evidence="12">
    <location>
        <begin position="458"/>
        <end position="496"/>
    </location>
</feature>
<keyword evidence="15" id="KW-1185">Reference proteome</keyword>
<feature type="domain" description="PPM-type phosphatase" evidence="13">
    <location>
        <begin position="814"/>
        <end position="1066"/>
    </location>
</feature>
<dbReference type="GO" id="GO:0004722">
    <property type="term" value="F:protein serine/threonine phosphatase activity"/>
    <property type="evidence" value="ECO:0007669"/>
    <property type="project" value="UniProtKB-EC"/>
</dbReference>
<evidence type="ECO:0000256" key="1">
    <source>
        <dbReference type="ARBA" id="ARBA00001936"/>
    </source>
</evidence>
<proteinExistence type="inferred from homology"/>
<evidence type="ECO:0000256" key="12">
    <source>
        <dbReference type="SAM" id="MobiDB-lite"/>
    </source>
</evidence>
<dbReference type="SUPFAM" id="SSF81606">
    <property type="entry name" value="PP2C-like"/>
    <property type="match status" value="1"/>
</dbReference>
<keyword evidence="10" id="KW-0464">Manganese</keyword>
<feature type="region of interest" description="Disordered" evidence="12">
    <location>
        <begin position="273"/>
        <end position="292"/>
    </location>
</feature>
<dbReference type="EMBL" id="JAAMOB010000023">
    <property type="protein sequence ID" value="KAF4096280.1"/>
    <property type="molecule type" value="Genomic_DNA"/>
</dbReference>
<comment type="caution">
    <text evidence="14">The sequence shown here is derived from an EMBL/GenBank/DDBJ whole genome shotgun (WGS) entry which is preliminary data.</text>
</comment>
<evidence type="ECO:0000256" key="11">
    <source>
        <dbReference type="RuleBase" id="RU003465"/>
    </source>
</evidence>
<reference evidence="14 15" key="1">
    <citation type="submission" date="2020-04" db="EMBL/GenBank/DDBJ databases">
        <title>Chromosome-level genome assembly of a cyprinid fish Onychostoma macrolepis by integration of Nanopore Sequencing, Bionano and Hi-C technology.</title>
        <authorList>
            <person name="Wang D."/>
        </authorList>
    </citation>
    <scope>NUCLEOTIDE SEQUENCE [LARGE SCALE GENOMIC DNA]</scope>
    <source>
        <strain evidence="14">SWU-2019</strain>
        <tissue evidence="14">Muscle</tissue>
    </source>
</reference>
<evidence type="ECO:0000256" key="4">
    <source>
        <dbReference type="ARBA" id="ARBA00013081"/>
    </source>
</evidence>
<feature type="region of interest" description="Disordered" evidence="12">
    <location>
        <begin position="1"/>
        <end position="65"/>
    </location>
</feature>
<keyword evidence="9" id="KW-0496">Mitochondrion</keyword>
<evidence type="ECO:0000256" key="7">
    <source>
        <dbReference type="ARBA" id="ARBA00022912"/>
    </source>
</evidence>
<comment type="similarity">
    <text evidence="3 11">Belongs to the PP2C family.</text>
</comment>
<evidence type="ECO:0000256" key="3">
    <source>
        <dbReference type="ARBA" id="ARBA00006702"/>
    </source>
</evidence>
<dbReference type="FunFam" id="3.60.40.10:FF:000033">
    <property type="entry name" value="Protein phosphatase 1K, mitochondrial"/>
    <property type="match status" value="1"/>
</dbReference>
<name>A0A7J6BML4_9TELE</name>
<feature type="compositionally biased region" description="Polar residues" evidence="12">
    <location>
        <begin position="203"/>
        <end position="220"/>
    </location>
</feature>
<evidence type="ECO:0000313" key="14">
    <source>
        <dbReference type="EMBL" id="KAF4096280.1"/>
    </source>
</evidence>
<keyword evidence="8" id="KW-0809">Transit peptide</keyword>
<gene>
    <name evidence="14" type="ORF">G5714_022249</name>
</gene>
<feature type="region of interest" description="Disordered" evidence="12">
    <location>
        <begin position="458"/>
        <end position="518"/>
    </location>
</feature>
<protein>
    <recommendedName>
        <fullName evidence="4">protein-serine/threonine phosphatase</fullName>
        <ecNumber evidence="4">3.1.3.16</ecNumber>
    </recommendedName>
</protein>
<dbReference type="Proteomes" id="UP000579812">
    <property type="component" value="Unassembled WGS sequence"/>
</dbReference>
<dbReference type="InterPro" id="IPR015655">
    <property type="entry name" value="PP2C"/>
</dbReference>
<feature type="region of interest" description="Disordered" evidence="12">
    <location>
        <begin position="134"/>
        <end position="154"/>
    </location>
</feature>
<dbReference type="PROSITE" id="PS01032">
    <property type="entry name" value="PPM_1"/>
    <property type="match status" value="1"/>
</dbReference>
<dbReference type="InterPro" id="IPR032745">
    <property type="entry name" value="GRIN_C"/>
</dbReference>
<dbReference type="EC" id="3.1.3.16" evidence="4"/>
<organism evidence="14 15">
    <name type="scientific">Onychostoma macrolepis</name>
    <dbReference type="NCBI Taxonomy" id="369639"/>
    <lineage>
        <taxon>Eukaryota</taxon>
        <taxon>Metazoa</taxon>
        <taxon>Chordata</taxon>
        <taxon>Craniata</taxon>
        <taxon>Vertebrata</taxon>
        <taxon>Euteleostomi</taxon>
        <taxon>Actinopterygii</taxon>
        <taxon>Neopterygii</taxon>
        <taxon>Teleostei</taxon>
        <taxon>Ostariophysi</taxon>
        <taxon>Cypriniformes</taxon>
        <taxon>Cyprinidae</taxon>
        <taxon>Acrossocheilinae</taxon>
        <taxon>Onychostoma</taxon>
    </lineage>
</organism>
<dbReference type="PANTHER" id="PTHR47992">
    <property type="entry name" value="PROTEIN PHOSPHATASE"/>
    <property type="match status" value="1"/>
</dbReference>